<evidence type="ECO:0000256" key="5">
    <source>
        <dbReference type="ARBA" id="ARBA00022801"/>
    </source>
</evidence>
<comment type="catalytic activity">
    <reaction evidence="8">
        <text>a cholesterol ester + H2O = cholesterol + a fatty acid + H(+)</text>
        <dbReference type="Rhea" id="RHEA:36403"/>
        <dbReference type="ChEBI" id="CHEBI:15377"/>
        <dbReference type="ChEBI" id="CHEBI:15378"/>
        <dbReference type="ChEBI" id="CHEBI:16113"/>
        <dbReference type="ChEBI" id="CHEBI:17002"/>
        <dbReference type="ChEBI" id="CHEBI:28868"/>
        <dbReference type="EC" id="3.1.1.13"/>
    </reaction>
    <physiologicalReaction direction="left-to-right" evidence="8">
        <dbReference type="Rhea" id="RHEA:36404"/>
    </physiologicalReaction>
</comment>
<keyword evidence="9" id="KW-0812">Transmembrane</keyword>
<reference evidence="10" key="1">
    <citation type="journal article" date="2024" name="Gigascience">
        <title>Chromosome-level genome of the poultry shaft louse Menopon gallinae provides insight into the host-switching and adaptive evolution of parasitic lice.</title>
        <authorList>
            <person name="Xu Y."/>
            <person name="Ma L."/>
            <person name="Liu S."/>
            <person name="Liang Y."/>
            <person name="Liu Q."/>
            <person name="He Z."/>
            <person name="Tian L."/>
            <person name="Duan Y."/>
            <person name="Cai W."/>
            <person name="Li H."/>
            <person name="Song F."/>
        </authorList>
    </citation>
    <scope>NUCLEOTIDE SEQUENCE</scope>
    <source>
        <strain evidence="10">Cailab_2023a</strain>
    </source>
</reference>
<dbReference type="PANTHER" id="PTHR13390">
    <property type="entry name" value="LIPASE"/>
    <property type="match status" value="1"/>
</dbReference>
<dbReference type="Pfam" id="PF10230">
    <property type="entry name" value="LIDHydrolase"/>
    <property type="match status" value="1"/>
</dbReference>
<keyword evidence="4" id="KW-0551">Lipid droplet</keyword>
<evidence type="ECO:0000256" key="8">
    <source>
        <dbReference type="ARBA" id="ARBA00049527"/>
    </source>
</evidence>
<comment type="subcellular location">
    <subcellularLocation>
        <location evidence="1">Lipid droplet</location>
    </subcellularLocation>
</comment>
<feature type="transmembrane region" description="Helical" evidence="9">
    <location>
        <begin position="159"/>
        <end position="181"/>
    </location>
</feature>
<keyword evidence="5" id="KW-0378">Hydrolase</keyword>
<dbReference type="AlphaFoldDB" id="A0AAW2IBQ1"/>
<sequence>MPKKTEFVTITGVPVRVDAWGGVSPSDIEKNPEAKPKDLILLVPGNPGVVSFYDSFLERLHEKTKKCVWIVSHGGHDKGAENLPPLDGNEDLFNLRGQTEQKKRFMEKYLENVNVICIGHSIGCKMLLEVLKNSDVKIKQGYFLFPTIERMAESKNAKIFTFAHSYLLWLILIGCCIFVNLPQFITTILLKCYIYFTSIAPENAKALLDFIDPDVMKRVFFLADDELKKVRHLDDSDISKLKKHVKLYYGTTDGWVPLNYCKELKQRDGDIDAEICTKGFEHAFVLKNSLQMADLLSEWIIAL</sequence>
<evidence type="ECO:0000256" key="7">
    <source>
        <dbReference type="ARBA" id="ARBA00039150"/>
    </source>
</evidence>
<evidence type="ECO:0000256" key="2">
    <source>
        <dbReference type="ARBA" id="ARBA00008300"/>
    </source>
</evidence>
<dbReference type="GO" id="GO:0005811">
    <property type="term" value="C:lipid droplet"/>
    <property type="evidence" value="ECO:0007669"/>
    <property type="project" value="UniProtKB-SubCell"/>
</dbReference>
<comment type="caution">
    <text evidence="10">The sequence shown here is derived from an EMBL/GenBank/DDBJ whole genome shotgun (WGS) entry which is preliminary data.</text>
</comment>
<accession>A0AAW2IBQ1</accession>
<dbReference type="EMBL" id="JARGDH010000001">
    <property type="protein sequence ID" value="KAL0278890.1"/>
    <property type="molecule type" value="Genomic_DNA"/>
</dbReference>
<evidence type="ECO:0000256" key="3">
    <source>
        <dbReference type="ARBA" id="ARBA00019242"/>
    </source>
</evidence>
<organism evidence="10">
    <name type="scientific">Menopon gallinae</name>
    <name type="common">poultry shaft louse</name>
    <dbReference type="NCBI Taxonomy" id="328185"/>
    <lineage>
        <taxon>Eukaryota</taxon>
        <taxon>Metazoa</taxon>
        <taxon>Ecdysozoa</taxon>
        <taxon>Arthropoda</taxon>
        <taxon>Hexapoda</taxon>
        <taxon>Insecta</taxon>
        <taxon>Pterygota</taxon>
        <taxon>Neoptera</taxon>
        <taxon>Paraneoptera</taxon>
        <taxon>Psocodea</taxon>
        <taxon>Troctomorpha</taxon>
        <taxon>Phthiraptera</taxon>
        <taxon>Amblycera</taxon>
        <taxon>Menoponidae</taxon>
        <taxon>Menopon</taxon>
    </lineage>
</organism>
<evidence type="ECO:0000256" key="1">
    <source>
        <dbReference type="ARBA" id="ARBA00004502"/>
    </source>
</evidence>
<dbReference type="InterPro" id="IPR029058">
    <property type="entry name" value="AB_hydrolase_fold"/>
</dbReference>
<evidence type="ECO:0000313" key="10">
    <source>
        <dbReference type="EMBL" id="KAL0278890.1"/>
    </source>
</evidence>
<dbReference type="PANTHER" id="PTHR13390:SF0">
    <property type="entry name" value="LIPID DROPLET-ASSOCIATED HYDROLASE"/>
    <property type="match status" value="1"/>
</dbReference>
<proteinExistence type="inferred from homology"/>
<dbReference type="GO" id="GO:0004771">
    <property type="term" value="F:sterol ester esterase activity"/>
    <property type="evidence" value="ECO:0007669"/>
    <property type="project" value="UniProtKB-EC"/>
</dbReference>
<dbReference type="SUPFAM" id="SSF53474">
    <property type="entry name" value="alpha/beta-Hydrolases"/>
    <property type="match status" value="1"/>
</dbReference>
<dbReference type="InterPro" id="IPR019363">
    <property type="entry name" value="LDAH"/>
</dbReference>
<dbReference type="GO" id="GO:0019915">
    <property type="term" value="P:lipid storage"/>
    <property type="evidence" value="ECO:0007669"/>
    <property type="project" value="InterPro"/>
</dbReference>
<keyword evidence="9" id="KW-0472">Membrane</keyword>
<comment type="similarity">
    <text evidence="2">Belongs to the AB hydrolase superfamily. LDAH family.</text>
</comment>
<protein>
    <recommendedName>
        <fullName evidence="3">Lipid droplet-associated hydrolase</fullName>
        <ecNumber evidence="7">3.1.1.13</ecNumber>
    </recommendedName>
    <alternativeName>
        <fullName evidence="6">Lipid droplet-associated serine hydrolase</fullName>
    </alternativeName>
</protein>
<evidence type="ECO:0000256" key="6">
    <source>
        <dbReference type="ARBA" id="ARBA00031924"/>
    </source>
</evidence>
<name>A0AAW2IBQ1_9NEOP</name>
<dbReference type="EC" id="3.1.1.13" evidence="7"/>
<dbReference type="Gene3D" id="3.40.50.1820">
    <property type="entry name" value="alpha/beta hydrolase"/>
    <property type="match status" value="1"/>
</dbReference>
<evidence type="ECO:0000256" key="4">
    <source>
        <dbReference type="ARBA" id="ARBA00022677"/>
    </source>
</evidence>
<dbReference type="EMBL" id="JARGDH010000001">
    <property type="protein sequence ID" value="KAL0278889.1"/>
    <property type="molecule type" value="Genomic_DNA"/>
</dbReference>
<gene>
    <name evidence="10" type="ORF">PYX00_000571</name>
</gene>
<evidence type="ECO:0000256" key="9">
    <source>
        <dbReference type="SAM" id="Phobius"/>
    </source>
</evidence>
<keyword evidence="9" id="KW-1133">Transmembrane helix</keyword>